<sequence length="97" mass="10345">MVDPYVAVVPNAVTTKRKKINHGICMASGQVDCGWGWGWRRFEVGEDKPGRGGLAGLVHAGKHEASMSGASTGVKRQASGVRREAVVKVNVIPEPHL</sequence>
<organism evidence="1 2">
    <name type="scientific">Metarhizium robertsii (strain ARSEF 23 / ATCC MYA-3075)</name>
    <name type="common">Metarhizium anisopliae (strain ARSEF 23)</name>
    <dbReference type="NCBI Taxonomy" id="655844"/>
    <lineage>
        <taxon>Eukaryota</taxon>
        <taxon>Fungi</taxon>
        <taxon>Dikarya</taxon>
        <taxon>Ascomycota</taxon>
        <taxon>Pezizomycotina</taxon>
        <taxon>Sordariomycetes</taxon>
        <taxon>Hypocreomycetidae</taxon>
        <taxon>Hypocreales</taxon>
        <taxon>Clavicipitaceae</taxon>
        <taxon>Metarhizium</taxon>
    </lineage>
</organism>
<dbReference type="RefSeq" id="XP_011411034.1">
    <property type="nucleotide sequence ID" value="XM_011412732.1"/>
</dbReference>
<evidence type="ECO:0000313" key="2">
    <source>
        <dbReference type="Proteomes" id="UP000002498"/>
    </source>
</evidence>
<dbReference type="KEGG" id="maj:MAA_10813"/>
<reference evidence="1 2" key="2">
    <citation type="journal article" date="2014" name="Proc. Natl. Acad. Sci. U.S.A.">
        <title>Trajectory and genomic determinants of fungal-pathogen speciation and host adaptation.</title>
        <authorList>
            <person name="Hu X."/>
            <person name="Xiao G."/>
            <person name="Zheng P."/>
            <person name="Shang Y."/>
            <person name="Su Y."/>
            <person name="Zhang X."/>
            <person name="Liu X."/>
            <person name="Zhan S."/>
            <person name="St Leger R.J."/>
            <person name="Wang C."/>
        </authorList>
    </citation>
    <scope>GENOME REANNOTATION</scope>
    <source>
        <strain evidence="2">ARSEF 23 / ATCC MYA-3075</strain>
    </source>
</reference>
<dbReference type="GeneID" id="23632262"/>
<comment type="caution">
    <text evidence="1">The sequence shown here is derived from an EMBL/GenBank/DDBJ whole genome shotgun (WGS) entry which is preliminary data.</text>
</comment>
<name>A0A0B2XI72_METRA</name>
<proteinExistence type="predicted"/>
<dbReference type="HOGENOM" id="CLU_2347160_0_0_1"/>
<keyword evidence="2" id="KW-1185">Reference proteome</keyword>
<evidence type="ECO:0000313" key="1">
    <source>
        <dbReference type="EMBL" id="KHO11571.1"/>
    </source>
</evidence>
<dbReference type="AlphaFoldDB" id="A0A0B2XI72"/>
<gene>
    <name evidence="1" type="ORF">MAA_10813</name>
</gene>
<reference evidence="1 2" key="1">
    <citation type="journal article" date="2011" name="PLoS Genet.">
        <title>Genome sequencing and comparative transcriptomics of the model entomopathogenic fungi Metarhizium anisopliae and M. acridum.</title>
        <authorList>
            <person name="Gao Q."/>
            <person name="Jin K."/>
            <person name="Ying S.H."/>
            <person name="Zhang Y."/>
            <person name="Xiao G."/>
            <person name="Shang Y."/>
            <person name="Duan Z."/>
            <person name="Hu X."/>
            <person name="Xie X.Q."/>
            <person name="Zhou G."/>
            <person name="Peng G."/>
            <person name="Luo Z."/>
            <person name="Huang W."/>
            <person name="Wang B."/>
            <person name="Fang W."/>
            <person name="Wang S."/>
            <person name="Zhong Y."/>
            <person name="Ma L.J."/>
            <person name="St Leger R.J."/>
            <person name="Zhao G.P."/>
            <person name="Pei Y."/>
            <person name="Feng M.G."/>
            <person name="Xia Y."/>
            <person name="Wang C."/>
        </authorList>
    </citation>
    <scope>NUCLEOTIDE SEQUENCE [LARGE SCALE GENOMIC DNA]</scope>
    <source>
        <strain evidence="2">ARSEF 23 / ATCC MYA-3075</strain>
    </source>
</reference>
<accession>A0A0B2XI72</accession>
<dbReference type="EMBL" id="ADNJ02000002">
    <property type="protein sequence ID" value="KHO11571.1"/>
    <property type="molecule type" value="Genomic_DNA"/>
</dbReference>
<protein>
    <submittedName>
        <fullName evidence="1">Uncharacterized protein</fullName>
    </submittedName>
</protein>
<dbReference type="Proteomes" id="UP000002498">
    <property type="component" value="Unassembled WGS sequence"/>
</dbReference>